<comment type="subcellular location">
    <subcellularLocation>
        <location evidence="1">Cell membrane</location>
        <topology evidence="1">Multi-pass membrane protein</topology>
    </subcellularLocation>
</comment>
<feature type="domain" description="CBS" evidence="12">
    <location>
        <begin position="221"/>
        <end position="282"/>
    </location>
</feature>
<gene>
    <name evidence="14" type="ORF">IV74_GL000891</name>
</gene>
<dbReference type="SMART" id="SM01091">
    <property type="entry name" value="CorC_HlyC"/>
    <property type="match status" value="1"/>
</dbReference>
<evidence type="ECO:0000259" key="12">
    <source>
        <dbReference type="PROSITE" id="PS51371"/>
    </source>
</evidence>
<keyword evidence="3" id="KW-1003">Cell membrane</keyword>
<evidence type="ECO:0000256" key="2">
    <source>
        <dbReference type="ARBA" id="ARBA00006337"/>
    </source>
</evidence>
<keyword evidence="8 10" id="KW-0472">Membrane</keyword>
<keyword evidence="15" id="KW-1185">Reference proteome</keyword>
<dbReference type="InterPro" id="IPR002550">
    <property type="entry name" value="CNNM"/>
</dbReference>
<dbReference type="InterPro" id="IPR051676">
    <property type="entry name" value="UPF0053_domain"/>
</dbReference>
<evidence type="ECO:0000256" key="1">
    <source>
        <dbReference type="ARBA" id="ARBA00004651"/>
    </source>
</evidence>
<dbReference type="eggNOG" id="COG1253">
    <property type="taxonomic scope" value="Bacteria"/>
</dbReference>
<dbReference type="Gene3D" id="3.10.580.10">
    <property type="entry name" value="CBS-domain"/>
    <property type="match status" value="1"/>
</dbReference>
<accession>A0A0R2HVB5</accession>
<dbReference type="Pfam" id="PF03471">
    <property type="entry name" value="CorC_HlyC"/>
    <property type="match status" value="1"/>
</dbReference>
<keyword evidence="6 10" id="KW-1133">Transmembrane helix</keyword>
<dbReference type="PROSITE" id="PS51846">
    <property type="entry name" value="CNNM"/>
    <property type="match status" value="1"/>
</dbReference>
<dbReference type="PANTHER" id="PTHR43099">
    <property type="entry name" value="UPF0053 PROTEIN YRKA"/>
    <property type="match status" value="1"/>
</dbReference>
<evidence type="ECO:0000256" key="8">
    <source>
        <dbReference type="ARBA" id="ARBA00023136"/>
    </source>
</evidence>
<dbReference type="InterPro" id="IPR044751">
    <property type="entry name" value="Ion_transp-like_CBS"/>
</dbReference>
<evidence type="ECO:0000256" key="9">
    <source>
        <dbReference type="PROSITE-ProRule" id="PRU00703"/>
    </source>
</evidence>
<dbReference type="InterPro" id="IPR016169">
    <property type="entry name" value="FAD-bd_PCMH_sub2"/>
</dbReference>
<dbReference type="GO" id="GO:0050660">
    <property type="term" value="F:flavin adenine dinucleotide binding"/>
    <property type="evidence" value="ECO:0007669"/>
    <property type="project" value="InterPro"/>
</dbReference>
<sequence length="436" mass="49169">MILTIRFLGIVLLIAATAIFVAAEFALVKMRASRLDQMVTEGVKNAPLAKKVHSHLDAYLSACQLGITLTSLALGWIGESTVEAAIHPIFVYLNIPGAVTKVVAFAISFSIITFLHVVVGELVPKSFAISKTEQVVLFVVRPLHFFYKLMYPFIWGLNHSAGAVSRMLGFEFTGEGDESHSEEELRLIASESYKHGDINQSELNYLNRVFDFDNRLANEVMITRQEMVVMNCEMTIEEAAEFSLNEQYTRYPVIKDSKDDIVGVLNTRDLFHAYVKKNVKPTDTIESLIQPIIQVMETVPISDLLEKMKKEHRHLAILLDEYGGTEGLVTAEDILEELVGEIRDEFDIDEIPDIQKITASHYVVAGKVLLETIEKITKVKIDDESSVNTIGGWILSQKYDVEIGDEFTYQGLHFKVVELENHTVKTIELKFDEHEQ</sequence>
<evidence type="ECO:0000256" key="3">
    <source>
        <dbReference type="ARBA" id="ARBA00022475"/>
    </source>
</evidence>
<dbReference type="PATRIC" id="fig|1449336.4.peg.911"/>
<dbReference type="RefSeq" id="WP_034573025.1">
    <property type="nucleotide sequence ID" value="NZ_JQBS01000024.1"/>
</dbReference>
<comment type="caution">
    <text evidence="14">The sequence shown here is derived from an EMBL/GenBank/DDBJ whole genome shotgun (WGS) entry which is preliminary data.</text>
</comment>
<proteinExistence type="inferred from homology"/>
<name>A0A0R2HVB5_CARDV</name>
<keyword evidence="5" id="KW-0677">Repeat</keyword>
<dbReference type="GeneID" id="89589968"/>
<dbReference type="Gene3D" id="3.30.465.10">
    <property type="match status" value="1"/>
</dbReference>
<dbReference type="AlphaFoldDB" id="A0A0R2HVB5"/>
<reference evidence="14 15" key="1">
    <citation type="journal article" date="2015" name="Genome Announc.">
        <title>Expanding the biotechnology potential of lactobacilli through comparative genomics of 213 strains and associated genera.</title>
        <authorList>
            <person name="Sun Z."/>
            <person name="Harris H.M."/>
            <person name="McCann A."/>
            <person name="Guo C."/>
            <person name="Argimon S."/>
            <person name="Zhang W."/>
            <person name="Yang X."/>
            <person name="Jeffery I.B."/>
            <person name="Cooney J.C."/>
            <person name="Kagawa T.F."/>
            <person name="Liu W."/>
            <person name="Song Y."/>
            <person name="Salvetti E."/>
            <person name="Wrobel A."/>
            <person name="Rasinkangas P."/>
            <person name="Parkhill J."/>
            <person name="Rea M.C."/>
            <person name="O'Sullivan O."/>
            <person name="Ritari J."/>
            <person name="Douillard F.P."/>
            <person name="Paul Ross R."/>
            <person name="Yang R."/>
            <person name="Briner A.E."/>
            <person name="Felis G.E."/>
            <person name="de Vos W.M."/>
            <person name="Barrangou R."/>
            <person name="Klaenhammer T.R."/>
            <person name="Caufield P.W."/>
            <person name="Cui Y."/>
            <person name="Zhang H."/>
            <person name="O'Toole P.W."/>
        </authorList>
    </citation>
    <scope>NUCLEOTIDE SEQUENCE [LARGE SCALE GENOMIC DNA]</scope>
    <source>
        <strain evidence="14 15">DSM 20623</strain>
    </source>
</reference>
<dbReference type="Proteomes" id="UP000051658">
    <property type="component" value="Unassembled WGS sequence"/>
</dbReference>
<dbReference type="InterPro" id="IPR000644">
    <property type="entry name" value="CBS_dom"/>
</dbReference>
<keyword evidence="4 10" id="KW-0812">Transmembrane</keyword>
<dbReference type="GO" id="GO:0005886">
    <property type="term" value="C:plasma membrane"/>
    <property type="evidence" value="ECO:0007669"/>
    <property type="project" value="UniProtKB-SubCell"/>
</dbReference>
<dbReference type="SUPFAM" id="SSF54631">
    <property type="entry name" value="CBS-domain pair"/>
    <property type="match status" value="1"/>
</dbReference>
<evidence type="ECO:0000256" key="5">
    <source>
        <dbReference type="ARBA" id="ARBA00022737"/>
    </source>
</evidence>
<dbReference type="Pfam" id="PF00571">
    <property type="entry name" value="CBS"/>
    <property type="match status" value="2"/>
</dbReference>
<feature type="transmembrane region" description="Helical" evidence="11">
    <location>
        <begin position="58"/>
        <end position="78"/>
    </location>
</feature>
<comment type="similarity">
    <text evidence="2">Belongs to the UPF0053 family.</text>
</comment>
<feature type="domain" description="CNNM transmembrane" evidence="13">
    <location>
        <begin position="1"/>
        <end position="202"/>
    </location>
</feature>
<dbReference type="PROSITE" id="PS51371">
    <property type="entry name" value="CBS"/>
    <property type="match status" value="2"/>
</dbReference>
<evidence type="ECO:0000313" key="14">
    <source>
        <dbReference type="EMBL" id="KRN56643.1"/>
    </source>
</evidence>
<dbReference type="PANTHER" id="PTHR43099:SF2">
    <property type="entry name" value="UPF0053 PROTEIN YRKA"/>
    <property type="match status" value="1"/>
</dbReference>
<evidence type="ECO:0000259" key="13">
    <source>
        <dbReference type="PROSITE" id="PS51846"/>
    </source>
</evidence>
<dbReference type="EMBL" id="JQBS01000024">
    <property type="protein sequence ID" value="KRN56643.1"/>
    <property type="molecule type" value="Genomic_DNA"/>
</dbReference>
<organism evidence="14 15">
    <name type="scientific">Carnobacterium divergens DSM 20623</name>
    <dbReference type="NCBI Taxonomy" id="1449336"/>
    <lineage>
        <taxon>Bacteria</taxon>
        <taxon>Bacillati</taxon>
        <taxon>Bacillota</taxon>
        <taxon>Bacilli</taxon>
        <taxon>Lactobacillales</taxon>
        <taxon>Carnobacteriaceae</taxon>
        <taxon>Carnobacterium</taxon>
    </lineage>
</organism>
<evidence type="ECO:0000256" key="4">
    <source>
        <dbReference type="ARBA" id="ARBA00022692"/>
    </source>
</evidence>
<evidence type="ECO:0000256" key="11">
    <source>
        <dbReference type="SAM" id="Phobius"/>
    </source>
</evidence>
<keyword evidence="7 9" id="KW-0129">CBS domain</keyword>
<evidence type="ECO:0000313" key="15">
    <source>
        <dbReference type="Proteomes" id="UP000051658"/>
    </source>
</evidence>
<evidence type="ECO:0000256" key="10">
    <source>
        <dbReference type="PROSITE-ProRule" id="PRU01193"/>
    </source>
</evidence>
<feature type="transmembrane region" description="Helical" evidence="11">
    <location>
        <begin position="6"/>
        <end position="28"/>
    </location>
</feature>
<feature type="domain" description="CBS" evidence="12">
    <location>
        <begin position="288"/>
        <end position="345"/>
    </location>
</feature>
<evidence type="ECO:0000256" key="6">
    <source>
        <dbReference type="ARBA" id="ARBA00022989"/>
    </source>
</evidence>
<dbReference type="CDD" id="cd04590">
    <property type="entry name" value="CBS_pair_CorC_HlyC_assoc"/>
    <property type="match status" value="1"/>
</dbReference>
<dbReference type="FunFam" id="3.10.580.10:FF:000002">
    <property type="entry name" value="Magnesium/cobalt efflux protein CorC"/>
    <property type="match status" value="1"/>
</dbReference>
<evidence type="ECO:0000256" key="7">
    <source>
        <dbReference type="ARBA" id="ARBA00023122"/>
    </source>
</evidence>
<dbReference type="InterPro" id="IPR005170">
    <property type="entry name" value="Transptr-assoc_dom"/>
</dbReference>
<dbReference type="InterPro" id="IPR036318">
    <property type="entry name" value="FAD-bd_PCMH-like_sf"/>
</dbReference>
<protein>
    <submittedName>
        <fullName evidence="14">YtaB</fullName>
    </submittedName>
</protein>
<dbReference type="SUPFAM" id="SSF56176">
    <property type="entry name" value="FAD-binding/transporter-associated domain-like"/>
    <property type="match status" value="1"/>
</dbReference>
<dbReference type="InterPro" id="IPR046342">
    <property type="entry name" value="CBS_dom_sf"/>
</dbReference>
<feature type="transmembrane region" description="Helical" evidence="11">
    <location>
        <begin position="98"/>
        <end position="123"/>
    </location>
</feature>
<dbReference type="Pfam" id="PF01595">
    <property type="entry name" value="CNNM"/>
    <property type="match status" value="1"/>
</dbReference>